<gene>
    <name evidence="1" type="ORF">ACS15_3099</name>
</gene>
<sequence>MLMPLFGFLERTKNRPKPTLVHLRTSAVRASRTPTADEVTSIGLA</sequence>
<evidence type="ECO:0000313" key="1">
    <source>
        <dbReference type="EMBL" id="ANH73472.1"/>
    </source>
</evidence>
<proteinExistence type="predicted"/>
<name>A0AAC9FRG8_9RALS</name>
<accession>A0AAC9FRG8</accession>
<dbReference type="KEGG" id="rin:ACS15_3099"/>
<dbReference type="AlphaFoldDB" id="A0AAC9FRG8"/>
<dbReference type="EMBL" id="CP012605">
    <property type="protein sequence ID" value="ANH73472.1"/>
    <property type="molecule type" value="Genomic_DNA"/>
</dbReference>
<reference evidence="1 2" key="1">
    <citation type="submission" date="2015-09" db="EMBL/GenBank/DDBJ databases">
        <authorList>
            <person name="Xu Y."/>
            <person name="Nagy A."/>
            <person name="Liu N.T."/>
            <person name="Nou X."/>
        </authorList>
    </citation>
    <scope>NUCLEOTIDE SEQUENCE [LARGE SCALE GENOMIC DNA]</scope>
    <source>
        <strain evidence="1 2">FC1138</strain>
    </source>
</reference>
<protein>
    <submittedName>
        <fullName evidence="1">Uncharacterized protein</fullName>
    </submittedName>
</protein>
<evidence type="ECO:0000313" key="2">
    <source>
        <dbReference type="Proteomes" id="UP000077927"/>
    </source>
</evidence>
<organism evidence="1 2">
    <name type="scientific">Ralstonia insidiosa</name>
    <dbReference type="NCBI Taxonomy" id="190721"/>
    <lineage>
        <taxon>Bacteria</taxon>
        <taxon>Pseudomonadati</taxon>
        <taxon>Pseudomonadota</taxon>
        <taxon>Betaproteobacteria</taxon>
        <taxon>Burkholderiales</taxon>
        <taxon>Burkholderiaceae</taxon>
        <taxon>Ralstonia</taxon>
    </lineage>
</organism>
<dbReference type="Proteomes" id="UP000077927">
    <property type="component" value="Chromosome 1"/>
</dbReference>